<dbReference type="Pfam" id="PF09084">
    <property type="entry name" value="NMT1"/>
    <property type="match status" value="1"/>
</dbReference>
<accession>A0A4U0Z3H7</accession>
<dbReference type="InterPro" id="IPR015168">
    <property type="entry name" value="SsuA/THI5"/>
</dbReference>
<feature type="domain" description="SsuA/THI5-like" evidence="2">
    <location>
        <begin position="39"/>
        <end position="249"/>
    </location>
</feature>
<dbReference type="RefSeq" id="WP_136792087.1">
    <property type="nucleotide sequence ID" value="NZ_SWAU01000059.1"/>
</dbReference>
<proteinExistence type="predicted"/>
<dbReference type="SUPFAM" id="SSF53850">
    <property type="entry name" value="Periplasmic binding protein-like II"/>
    <property type="match status" value="1"/>
</dbReference>
<organism evidence="3 4">
    <name type="scientific">Cereibacter changlensis</name>
    <dbReference type="NCBI Taxonomy" id="402884"/>
    <lineage>
        <taxon>Bacteria</taxon>
        <taxon>Pseudomonadati</taxon>
        <taxon>Pseudomonadota</taxon>
        <taxon>Alphaproteobacteria</taxon>
        <taxon>Rhodobacterales</taxon>
        <taxon>Paracoccaceae</taxon>
        <taxon>Cereibacter</taxon>
    </lineage>
</organism>
<sequence length="335" mass="35915">MTMKIGSTACAAALMLGLPGAGQAADSLTFVLNWTTSGEHAAVYYAQDAGWFAEADLDVTIEQGQGSTVAAQRVGAGSAEMGIADLGAAMVAKGAGADLKAVMNIYANSPYQMYWLKDSGMTGLKDFPGHKFGNPPADAARAMWPALAEVNGIDPDSVQWVNISPAAKVSALMSGDIDGTTYFSNYHHIMAEAFGDQLMWFAWRDQGMNPYGNSVVANGEFLRDNPEAVGRFVKVMQRASVYCAEHAQECVDVLPKYASGLRIESEIQNWNGVIELMTDETSTTVAMGQFVPERVAADAELVSKVFDIQTEFSPEEIYTNEFLDASIKMVAAPAN</sequence>
<dbReference type="GO" id="GO:0009228">
    <property type="term" value="P:thiamine biosynthetic process"/>
    <property type="evidence" value="ECO:0007669"/>
    <property type="project" value="InterPro"/>
</dbReference>
<evidence type="ECO:0000259" key="2">
    <source>
        <dbReference type="Pfam" id="PF09084"/>
    </source>
</evidence>
<evidence type="ECO:0000313" key="3">
    <source>
        <dbReference type="EMBL" id="TKA97064.1"/>
    </source>
</evidence>
<protein>
    <submittedName>
        <fullName evidence="3">ABC transporter substrate-binding protein</fullName>
    </submittedName>
</protein>
<dbReference type="InterPro" id="IPR027939">
    <property type="entry name" value="NMT1/THI5"/>
</dbReference>
<evidence type="ECO:0000313" key="4">
    <source>
        <dbReference type="Proteomes" id="UP000306340"/>
    </source>
</evidence>
<feature type="chain" id="PRO_5020422962" evidence="1">
    <location>
        <begin position="25"/>
        <end position="335"/>
    </location>
</feature>
<dbReference type="PANTHER" id="PTHR31528:SF3">
    <property type="entry name" value="THIAMINE BIOSYNTHESIS PROTEIN HI_0357-RELATED"/>
    <property type="match status" value="1"/>
</dbReference>
<dbReference type="Proteomes" id="UP000306340">
    <property type="component" value="Unassembled WGS sequence"/>
</dbReference>
<dbReference type="EMBL" id="SWAU01000059">
    <property type="protein sequence ID" value="TKA97064.1"/>
    <property type="molecule type" value="Genomic_DNA"/>
</dbReference>
<keyword evidence="1" id="KW-0732">Signal</keyword>
<feature type="signal peptide" evidence="1">
    <location>
        <begin position="1"/>
        <end position="24"/>
    </location>
</feature>
<dbReference type="Gene3D" id="3.40.190.10">
    <property type="entry name" value="Periplasmic binding protein-like II"/>
    <property type="match status" value="2"/>
</dbReference>
<gene>
    <name evidence="3" type="ORF">FAZ78_08070</name>
</gene>
<reference evidence="3 4" key="1">
    <citation type="submission" date="2019-04" db="EMBL/GenBank/DDBJ databases">
        <title>Crypto-aerobic microbial life in anoxic (sulfidic) marine sediments.</title>
        <authorList>
            <person name="Bhattacharya S."/>
            <person name="Roy C."/>
            <person name="Mondal N."/>
            <person name="Sarkar J."/>
            <person name="Mandal S."/>
            <person name="Rameez M.J."/>
            <person name="Ghosh W."/>
        </authorList>
    </citation>
    <scope>NUCLEOTIDE SEQUENCE [LARGE SCALE GENOMIC DNA]</scope>
    <source>
        <strain evidence="3 4">SBBC</strain>
    </source>
</reference>
<comment type="caution">
    <text evidence="3">The sequence shown here is derived from an EMBL/GenBank/DDBJ whole genome shotgun (WGS) entry which is preliminary data.</text>
</comment>
<name>A0A4U0Z3H7_9RHOB</name>
<evidence type="ECO:0000256" key="1">
    <source>
        <dbReference type="SAM" id="SignalP"/>
    </source>
</evidence>
<dbReference type="AlphaFoldDB" id="A0A4U0Z3H7"/>
<dbReference type="PANTHER" id="PTHR31528">
    <property type="entry name" value="4-AMINO-5-HYDROXYMETHYL-2-METHYLPYRIMIDINE PHOSPHATE SYNTHASE THI11-RELATED"/>
    <property type="match status" value="1"/>
</dbReference>